<accession>E4UAS2</accession>
<protein>
    <submittedName>
        <fullName evidence="1">Uncharacterized protein</fullName>
    </submittedName>
</protein>
<dbReference type="HOGENOM" id="CLU_1925425_0_0_0"/>
<sequence>MRPYPKTFGEARSRIHEYVRGLDNTFLEGVIIDLLDRLPRSTANDMLNSALELLGGDFCDTYPEAARDLIAQALDFAFLEGGDLGQAAHAFIEEGPAWLRRNVDLGNKVLDPADLQRLLKEILKEEGEEDS</sequence>
<dbReference type="KEGG" id="opr:Ocepr_2259"/>
<organism evidence="1 2">
    <name type="scientific">Oceanithermus profundus (strain DSM 14977 / NBRC 100410 / VKM B-2274 / 506)</name>
    <dbReference type="NCBI Taxonomy" id="670487"/>
    <lineage>
        <taxon>Bacteria</taxon>
        <taxon>Thermotogati</taxon>
        <taxon>Deinococcota</taxon>
        <taxon>Deinococci</taxon>
        <taxon>Thermales</taxon>
        <taxon>Thermaceae</taxon>
        <taxon>Oceanithermus</taxon>
    </lineage>
</organism>
<reference evidence="2" key="1">
    <citation type="submission" date="2010-11" db="EMBL/GenBank/DDBJ databases">
        <title>The complete sequence of plasmid of Oceanithermus profundus DSM 14977.</title>
        <authorList>
            <consortium name="US DOE Joint Genome Institute (JGI-PGF)"/>
            <person name="Lucas S."/>
            <person name="Copeland A."/>
            <person name="Lapidus A."/>
            <person name="Bruce D."/>
            <person name="Goodwin L."/>
            <person name="Pitluck S."/>
            <person name="Kyrpides N."/>
            <person name="Mavromatis K."/>
            <person name="Pagani I."/>
            <person name="Ivanova N."/>
            <person name="Zhang X."/>
            <person name="Brettin T."/>
            <person name="Detter J.C."/>
            <person name="Tapia R."/>
            <person name="Han C."/>
            <person name="Land M."/>
            <person name="Hauser L."/>
            <person name="Markowitz V."/>
            <person name="Cheng J.-F."/>
            <person name="Hugenholtz P."/>
            <person name="Woyke T."/>
            <person name="Wu D."/>
            <person name="Tindall B."/>
            <person name="Faehnrich R."/>
            <person name="Brambilla E."/>
            <person name="Klenk H.-P."/>
            <person name="Eisen J.A."/>
        </authorList>
    </citation>
    <scope>NUCLEOTIDE SEQUENCE [LARGE SCALE GENOMIC DNA]</scope>
    <source>
        <strain evidence="2">DSM 14977 / NBRC 100410 / VKM B-2274 / 506</strain>
        <plasmid evidence="2">Plasmid pOCEPR01</plasmid>
    </source>
</reference>
<geneLocation type="plasmid" evidence="1 2">
    <name>pOCEPR01</name>
</geneLocation>
<reference evidence="1 2" key="2">
    <citation type="journal article" date="2011" name="Stand. Genomic Sci.">
        <title>Complete genome sequence of Oceanithermus profundus type strain (506).</title>
        <authorList>
            <person name="Pati A."/>
            <person name="Zhang X."/>
            <person name="Lapidus A."/>
            <person name="Nolan M."/>
            <person name="Lucas S."/>
            <person name="Del Rio T.G."/>
            <person name="Tice H."/>
            <person name="Cheng J.F."/>
            <person name="Tapia R."/>
            <person name="Han C."/>
            <person name="Goodwin L."/>
            <person name="Pitluck S."/>
            <person name="Liolios K."/>
            <person name="Pagani I."/>
            <person name="Ivanova N."/>
            <person name="Mavromatis K."/>
            <person name="Chen A."/>
            <person name="Palaniappan K."/>
            <person name="Hauser L."/>
            <person name="Jeffries C.D."/>
            <person name="Brambilla E.M."/>
            <person name="Rohl A."/>
            <person name="Mwirichia R."/>
            <person name="Rohde M."/>
            <person name="Tindall B.J."/>
            <person name="Sikorski J."/>
            <person name="Wirth R."/>
            <person name="Goker M."/>
            <person name="Woyke T."/>
            <person name="Detter J.C."/>
            <person name="Bristow J."/>
            <person name="Eisen J.A."/>
            <person name="Markowitz V."/>
            <person name="Hugenholtz P."/>
            <person name="Kyrpides N.C."/>
            <person name="Klenk H.P."/>
            <person name="Land M."/>
        </authorList>
    </citation>
    <scope>NUCLEOTIDE SEQUENCE [LARGE SCALE GENOMIC DNA]</scope>
    <source>
        <strain evidence="2">DSM 14977 / NBRC 100410 / VKM B-2274 / 506</strain>
        <plasmid evidence="2">Plasmid pOCEPR01</plasmid>
    </source>
</reference>
<name>E4UAS2_OCEP5</name>
<evidence type="ECO:0000313" key="2">
    <source>
        <dbReference type="Proteomes" id="UP000008722"/>
    </source>
</evidence>
<gene>
    <name evidence="1" type="ordered locus">Ocepr_2259</name>
</gene>
<keyword evidence="2" id="KW-1185">Reference proteome</keyword>
<dbReference type="AlphaFoldDB" id="E4UAS2"/>
<dbReference type="EMBL" id="CP002362">
    <property type="protein sequence ID" value="ADR37707.1"/>
    <property type="molecule type" value="Genomic_DNA"/>
</dbReference>
<keyword evidence="1" id="KW-0614">Plasmid</keyword>
<dbReference type="RefSeq" id="WP_013449687.1">
    <property type="nucleotide sequence ID" value="NC_014753.1"/>
</dbReference>
<dbReference type="Proteomes" id="UP000008722">
    <property type="component" value="Plasmid pOCEPR01"/>
</dbReference>
<proteinExistence type="predicted"/>
<evidence type="ECO:0000313" key="1">
    <source>
        <dbReference type="EMBL" id="ADR37707.1"/>
    </source>
</evidence>